<evidence type="ECO:0000313" key="2">
    <source>
        <dbReference type="Proteomes" id="UP000663505"/>
    </source>
</evidence>
<reference evidence="1 2" key="1">
    <citation type="submission" date="2021-02" db="EMBL/GenBank/DDBJ databases">
        <title>Alicyclobacillus curvatus sp. nov. and Alicyclobacillus mengziensis sp. nov., two acidophilic bacteria isolated from acid mine drainage.</title>
        <authorList>
            <person name="Huang Y."/>
        </authorList>
    </citation>
    <scope>NUCLEOTIDE SEQUENCE [LARGE SCALE GENOMIC DNA]</scope>
    <source>
        <strain evidence="1 2">S30H14</strain>
    </source>
</reference>
<dbReference type="AlphaFoldDB" id="A0A9X7W471"/>
<gene>
    <name evidence="1" type="ORF">JZ786_09795</name>
</gene>
<accession>A0A9X7W471</accession>
<dbReference type="Proteomes" id="UP000663505">
    <property type="component" value="Chromosome"/>
</dbReference>
<dbReference type="EMBL" id="CP071182">
    <property type="protein sequence ID" value="QSO49178.1"/>
    <property type="molecule type" value="Genomic_DNA"/>
</dbReference>
<sequence length="153" mass="16498">MEKRKRGRPPKLESKKTGELIAYLPEGVLTDFKAAAEQRSVSMSTLAGQLITDFLYGKEVPSLSAQGIALEVVRLLGQQDALGNTMIPMQNEIMSNDCVNNHPGSADTNTVRSTEITSNRVGTVQTSDARLKPANQPAKLRAVIRSTQGGDDS</sequence>
<name>A0A9X7W471_9BACL</name>
<dbReference type="KEGG" id="afx:JZ786_09795"/>
<protein>
    <submittedName>
        <fullName evidence="1">Uncharacterized protein</fullName>
    </submittedName>
</protein>
<keyword evidence="2" id="KW-1185">Reference proteome</keyword>
<proteinExistence type="predicted"/>
<organism evidence="1 2">
    <name type="scientific">Alicyclobacillus mengziensis</name>
    <dbReference type="NCBI Taxonomy" id="2931921"/>
    <lineage>
        <taxon>Bacteria</taxon>
        <taxon>Bacillati</taxon>
        <taxon>Bacillota</taxon>
        <taxon>Bacilli</taxon>
        <taxon>Bacillales</taxon>
        <taxon>Alicyclobacillaceae</taxon>
        <taxon>Alicyclobacillus</taxon>
    </lineage>
</organism>
<evidence type="ECO:0000313" key="1">
    <source>
        <dbReference type="EMBL" id="QSO49178.1"/>
    </source>
</evidence>
<dbReference type="RefSeq" id="WP_206658491.1">
    <property type="nucleotide sequence ID" value="NZ_CP071182.1"/>
</dbReference>